<gene>
    <name evidence="2" type="ORF">NCTC4191_00290</name>
</gene>
<dbReference type="InterPro" id="IPR038750">
    <property type="entry name" value="YczE/YyaS-like"/>
</dbReference>
<keyword evidence="1" id="KW-0812">Transmembrane</keyword>
<feature type="transmembrane region" description="Helical" evidence="1">
    <location>
        <begin position="90"/>
        <end position="111"/>
    </location>
</feature>
<feature type="transmembrane region" description="Helical" evidence="1">
    <location>
        <begin position="190"/>
        <end position="211"/>
    </location>
</feature>
<dbReference type="Pfam" id="PF19700">
    <property type="entry name" value="DUF6198"/>
    <property type="match status" value="1"/>
</dbReference>
<dbReference type="EMBL" id="UFRN01000002">
    <property type="protein sequence ID" value="SUT90462.1"/>
    <property type="molecule type" value="Genomic_DNA"/>
</dbReference>
<evidence type="ECO:0000256" key="1">
    <source>
        <dbReference type="SAM" id="Phobius"/>
    </source>
</evidence>
<sequence length="214" mass="23650">MSKKSPIPLMRWSARHQWELRFDTILIISLTMIFIGIAEGLLILANLGATPWTVLSQGLALQLDISIGTSIALISFVVLLLWIPFKLRFGLGTLLNIALIALFTDLTVRFLEQPETLFHRVSYMLVAILIYGIGTAVYLSCRLGAGPRDGLMVGICLRYGWKISIVRTLIEVSACAVGILLGGTFGISTILFAISIGWLIQITFSFLVRYFQAV</sequence>
<evidence type="ECO:0000313" key="2">
    <source>
        <dbReference type="EMBL" id="SUT90462.1"/>
    </source>
</evidence>
<keyword evidence="1" id="KW-0472">Membrane</keyword>
<dbReference type="AlphaFoldDB" id="A0A380TQW6"/>
<keyword evidence="1" id="KW-1133">Transmembrane helix</keyword>
<feature type="transmembrane region" description="Helical" evidence="1">
    <location>
        <begin position="65"/>
        <end position="83"/>
    </location>
</feature>
<name>A0A380TQW6_ACTLI</name>
<proteinExistence type="predicted"/>
<dbReference type="RefSeq" id="WP_115586625.1">
    <property type="nucleotide sequence ID" value="NZ_LR134169.1"/>
</dbReference>
<evidence type="ECO:0000313" key="3">
    <source>
        <dbReference type="Proteomes" id="UP000254253"/>
    </source>
</evidence>
<reference evidence="2 3" key="1">
    <citation type="submission" date="2018-06" db="EMBL/GenBank/DDBJ databases">
        <authorList>
            <consortium name="Pathogen Informatics"/>
            <person name="Doyle S."/>
        </authorList>
    </citation>
    <scope>NUCLEOTIDE SEQUENCE [LARGE SCALE GENOMIC DNA]</scope>
    <source>
        <strain evidence="2 3">NCTC4191</strain>
    </source>
</reference>
<dbReference type="Proteomes" id="UP000254253">
    <property type="component" value="Unassembled WGS sequence"/>
</dbReference>
<dbReference type="PANTHER" id="PTHR40078:SF1">
    <property type="entry name" value="INTEGRAL MEMBRANE PROTEIN"/>
    <property type="match status" value="1"/>
</dbReference>
<feature type="transmembrane region" description="Helical" evidence="1">
    <location>
        <begin position="123"/>
        <end position="145"/>
    </location>
</feature>
<organism evidence="2 3">
    <name type="scientific">Actinobacillus lignieresii</name>
    <dbReference type="NCBI Taxonomy" id="720"/>
    <lineage>
        <taxon>Bacteria</taxon>
        <taxon>Pseudomonadati</taxon>
        <taxon>Pseudomonadota</taxon>
        <taxon>Gammaproteobacteria</taxon>
        <taxon>Pasteurellales</taxon>
        <taxon>Pasteurellaceae</taxon>
        <taxon>Actinobacillus</taxon>
    </lineage>
</organism>
<dbReference type="PANTHER" id="PTHR40078">
    <property type="entry name" value="INTEGRAL MEMBRANE PROTEIN-RELATED"/>
    <property type="match status" value="1"/>
</dbReference>
<keyword evidence="3" id="KW-1185">Reference proteome</keyword>
<protein>
    <submittedName>
        <fullName evidence="2">Uncharacterized BCR, YitT family COG1284</fullName>
    </submittedName>
</protein>
<feature type="transmembrane region" description="Helical" evidence="1">
    <location>
        <begin position="20"/>
        <end position="45"/>
    </location>
</feature>
<accession>A0A380TQW6</accession>
<feature type="transmembrane region" description="Helical" evidence="1">
    <location>
        <begin position="165"/>
        <end position="184"/>
    </location>
</feature>